<keyword evidence="6" id="KW-0812">Transmembrane</keyword>
<dbReference type="Proteomes" id="UP000184159">
    <property type="component" value="Unassembled WGS sequence"/>
</dbReference>
<keyword evidence="3 10" id="KW-0813">Transport</keyword>
<evidence type="ECO:0000256" key="4">
    <source>
        <dbReference type="ARBA" id="ARBA00022475"/>
    </source>
</evidence>
<keyword evidence="9" id="KW-0472">Membrane</keyword>
<evidence type="ECO:0000256" key="11">
    <source>
        <dbReference type="SAM" id="MobiDB-lite"/>
    </source>
</evidence>
<dbReference type="GO" id="GO:0015891">
    <property type="term" value="P:siderophore transport"/>
    <property type="evidence" value="ECO:0007669"/>
    <property type="project" value="InterPro"/>
</dbReference>
<dbReference type="InterPro" id="IPR003538">
    <property type="entry name" value="TonB"/>
</dbReference>
<dbReference type="PANTHER" id="PTHR33446">
    <property type="entry name" value="PROTEIN TONB-RELATED"/>
    <property type="match status" value="1"/>
</dbReference>
<keyword evidence="10" id="KW-0735">Signal-anchor</keyword>
<dbReference type="RefSeq" id="WP_072957777.1">
    <property type="nucleotide sequence ID" value="NZ_FQUH01000006.1"/>
</dbReference>
<evidence type="ECO:0000256" key="3">
    <source>
        <dbReference type="ARBA" id="ARBA00022448"/>
    </source>
</evidence>
<comment type="function">
    <text evidence="10">Interacts with outer membrane receptor proteins that carry out high-affinity binding and energy dependent uptake into the periplasmic space of specific substrates. It could act to transduce energy from the cytoplasmic membrane to specific energy-requiring processes in the outer membrane, resulting in the release into the periplasm of ligands bound by these outer membrane proteins.</text>
</comment>
<protein>
    <recommendedName>
        <fullName evidence="10">Protein TonB</fullName>
    </recommendedName>
</protein>
<evidence type="ECO:0000259" key="12">
    <source>
        <dbReference type="PROSITE" id="PS52015"/>
    </source>
</evidence>
<dbReference type="Pfam" id="PF03544">
    <property type="entry name" value="TonB_C"/>
    <property type="match status" value="1"/>
</dbReference>
<dbReference type="PANTHER" id="PTHR33446:SF14">
    <property type="entry name" value="PROTEIN TONB"/>
    <property type="match status" value="1"/>
</dbReference>
<keyword evidence="7 10" id="KW-0653">Protein transport</keyword>
<gene>
    <name evidence="13" type="ORF">SAMN02745781_01613</name>
</gene>
<proteinExistence type="inferred from homology"/>
<dbReference type="GO" id="GO:0055085">
    <property type="term" value="P:transmembrane transport"/>
    <property type="evidence" value="ECO:0007669"/>
    <property type="project" value="InterPro"/>
</dbReference>
<evidence type="ECO:0000256" key="5">
    <source>
        <dbReference type="ARBA" id="ARBA00022519"/>
    </source>
</evidence>
<dbReference type="Gene3D" id="3.30.1150.10">
    <property type="match status" value="1"/>
</dbReference>
<dbReference type="GO" id="GO:0015031">
    <property type="term" value="P:protein transport"/>
    <property type="evidence" value="ECO:0007669"/>
    <property type="project" value="UniProtKB-UniRule"/>
</dbReference>
<evidence type="ECO:0000256" key="6">
    <source>
        <dbReference type="ARBA" id="ARBA00022692"/>
    </source>
</evidence>
<accession>A0A1M4ZHE7</accession>
<evidence type="ECO:0000256" key="9">
    <source>
        <dbReference type="ARBA" id="ARBA00023136"/>
    </source>
</evidence>
<sequence length="208" mass="23485">MMRWLFALPVAIVFSVGLFSFMAWMVDNGSHQKPEEQRALQFNMVMTEPDDAVQRRQRTVPEKPKPPEAPQMTSVAQQQSVADHVPMMASVPDLGLPTGLEGIAIQAPAFDINAIGGSRQAIPLYQIKPDYPPRAKRREIEGSVTLQFDIDESGRAVNVQVIESQPKRIFDRSARRAIKQWKFQPRIVNGKAEKQVGMTQIIKFEMDK</sequence>
<dbReference type="InterPro" id="IPR051045">
    <property type="entry name" value="TonB-dependent_transducer"/>
</dbReference>
<evidence type="ECO:0000256" key="7">
    <source>
        <dbReference type="ARBA" id="ARBA00022927"/>
    </source>
</evidence>
<evidence type="ECO:0000256" key="1">
    <source>
        <dbReference type="ARBA" id="ARBA00004383"/>
    </source>
</evidence>
<dbReference type="GO" id="GO:0031992">
    <property type="term" value="F:energy transducer activity"/>
    <property type="evidence" value="ECO:0007669"/>
    <property type="project" value="InterPro"/>
</dbReference>
<dbReference type="PROSITE" id="PS52015">
    <property type="entry name" value="TONB_CTD"/>
    <property type="match status" value="1"/>
</dbReference>
<dbReference type="PRINTS" id="PR01374">
    <property type="entry name" value="TONBPROTEIN"/>
</dbReference>
<dbReference type="InterPro" id="IPR037682">
    <property type="entry name" value="TonB_C"/>
</dbReference>
<dbReference type="GO" id="GO:0005886">
    <property type="term" value="C:plasma membrane"/>
    <property type="evidence" value="ECO:0007669"/>
    <property type="project" value="UniProtKB-SubCell"/>
</dbReference>
<dbReference type="AlphaFoldDB" id="A0A1M4ZHE7"/>
<name>A0A1M4ZHE7_VIBGA</name>
<dbReference type="NCBIfam" id="TIGR01352">
    <property type="entry name" value="tonB_Cterm"/>
    <property type="match status" value="1"/>
</dbReference>
<dbReference type="GO" id="GO:0030288">
    <property type="term" value="C:outer membrane-bounded periplasmic space"/>
    <property type="evidence" value="ECO:0007669"/>
    <property type="project" value="InterPro"/>
</dbReference>
<dbReference type="EMBL" id="FQUH01000006">
    <property type="protein sequence ID" value="SHF17405.1"/>
    <property type="molecule type" value="Genomic_DNA"/>
</dbReference>
<comment type="subcellular location">
    <subcellularLocation>
        <location evidence="1 10">Cell inner membrane</location>
        <topology evidence="1 10">Single-pass membrane protein</topology>
        <orientation evidence="1 10">Periplasmic side</orientation>
    </subcellularLocation>
</comment>
<dbReference type="SUPFAM" id="SSF74653">
    <property type="entry name" value="TolA/TonB C-terminal domain"/>
    <property type="match status" value="1"/>
</dbReference>
<comment type="similarity">
    <text evidence="2 10">Belongs to the TonB family.</text>
</comment>
<evidence type="ECO:0000313" key="13">
    <source>
        <dbReference type="EMBL" id="SHF17405.1"/>
    </source>
</evidence>
<dbReference type="InterPro" id="IPR006260">
    <property type="entry name" value="TonB/TolA_C"/>
</dbReference>
<evidence type="ECO:0000256" key="2">
    <source>
        <dbReference type="ARBA" id="ARBA00006555"/>
    </source>
</evidence>
<keyword evidence="5 10" id="KW-0997">Cell inner membrane</keyword>
<evidence type="ECO:0000256" key="8">
    <source>
        <dbReference type="ARBA" id="ARBA00022989"/>
    </source>
</evidence>
<keyword evidence="4 10" id="KW-1003">Cell membrane</keyword>
<evidence type="ECO:0000313" key="14">
    <source>
        <dbReference type="Proteomes" id="UP000184159"/>
    </source>
</evidence>
<feature type="region of interest" description="Disordered" evidence="11">
    <location>
        <begin position="54"/>
        <end position="73"/>
    </location>
</feature>
<organism evidence="13 14">
    <name type="scientific">Vibrio gazogenes DSM 21264 = NBRC 103151</name>
    <dbReference type="NCBI Taxonomy" id="1123492"/>
    <lineage>
        <taxon>Bacteria</taxon>
        <taxon>Pseudomonadati</taxon>
        <taxon>Pseudomonadota</taxon>
        <taxon>Gammaproteobacteria</taxon>
        <taxon>Vibrionales</taxon>
        <taxon>Vibrionaceae</taxon>
        <taxon>Vibrio</taxon>
    </lineage>
</organism>
<evidence type="ECO:0000256" key="10">
    <source>
        <dbReference type="RuleBase" id="RU362123"/>
    </source>
</evidence>
<reference evidence="14" key="1">
    <citation type="submission" date="2016-11" db="EMBL/GenBank/DDBJ databases">
        <authorList>
            <person name="Varghese N."/>
            <person name="Submissions S."/>
        </authorList>
    </citation>
    <scope>NUCLEOTIDE SEQUENCE [LARGE SCALE GENOMIC DNA]</scope>
    <source>
        <strain evidence="14">DSM 21264</strain>
    </source>
</reference>
<keyword evidence="14" id="KW-1185">Reference proteome</keyword>
<feature type="domain" description="TonB C-terminal" evidence="12">
    <location>
        <begin position="116"/>
        <end position="208"/>
    </location>
</feature>
<keyword evidence="8" id="KW-1133">Transmembrane helix</keyword>